<dbReference type="InterPro" id="IPR024311">
    <property type="entry name" value="Lipocalin-like"/>
</dbReference>
<gene>
    <name evidence="2" type="ORF">SAMN04488506_1661</name>
</gene>
<name>A0A1I5XZK3_9LACT</name>
<keyword evidence="3" id="KW-1185">Reference proteome</keyword>
<dbReference type="OrthoDB" id="118834at2"/>
<reference evidence="2 3" key="1">
    <citation type="submission" date="2016-10" db="EMBL/GenBank/DDBJ databases">
        <authorList>
            <person name="de Groot N.N."/>
        </authorList>
    </citation>
    <scope>NUCLEOTIDE SEQUENCE [LARGE SCALE GENOMIC DNA]</scope>
    <source>
        <strain evidence="2 3">DSM 20581</strain>
    </source>
</reference>
<dbReference type="Pfam" id="PF13924">
    <property type="entry name" value="Lipocalin_5"/>
    <property type="match status" value="1"/>
</dbReference>
<feature type="domain" description="Lipocalin-like" evidence="1">
    <location>
        <begin position="12"/>
        <end position="126"/>
    </location>
</feature>
<sequence length="139" mass="15500">MGKLQELISGTTWTLESFQSQGKNGEIVYPLGKEAEGFITFTPENMISVHIMTVEDQSSDKGNFLTDAEEKMAELGYHAYAGEFQIDEIAQTLTTHVAVSLLSSYVGTNQVRSVKLANGKLHLSNVQHPERKLVWKRVE</sequence>
<dbReference type="AlphaFoldDB" id="A0A1I5XZK3"/>
<accession>A0A1I5XZK3</accession>
<dbReference type="EMBL" id="FOXW01000006">
    <property type="protein sequence ID" value="SFQ37137.1"/>
    <property type="molecule type" value="Genomic_DNA"/>
</dbReference>
<evidence type="ECO:0000259" key="1">
    <source>
        <dbReference type="Pfam" id="PF13924"/>
    </source>
</evidence>
<evidence type="ECO:0000313" key="2">
    <source>
        <dbReference type="EMBL" id="SFQ37137.1"/>
    </source>
</evidence>
<evidence type="ECO:0000313" key="3">
    <source>
        <dbReference type="Proteomes" id="UP000199136"/>
    </source>
</evidence>
<organism evidence="2 3">
    <name type="scientific">Desemzia incerta</name>
    <dbReference type="NCBI Taxonomy" id="82801"/>
    <lineage>
        <taxon>Bacteria</taxon>
        <taxon>Bacillati</taxon>
        <taxon>Bacillota</taxon>
        <taxon>Bacilli</taxon>
        <taxon>Lactobacillales</taxon>
        <taxon>Carnobacteriaceae</taxon>
        <taxon>Desemzia</taxon>
    </lineage>
</organism>
<dbReference type="Proteomes" id="UP000199136">
    <property type="component" value="Unassembled WGS sequence"/>
</dbReference>
<dbReference type="RefSeq" id="WP_092480702.1">
    <property type="nucleotide sequence ID" value="NZ_FOXW01000006.1"/>
</dbReference>
<proteinExistence type="predicted"/>
<protein>
    <submittedName>
        <fullName evidence="2">Lipocalin-like domain-containing protein</fullName>
    </submittedName>
</protein>
<dbReference type="STRING" id="82801.SAMN04488506_1661"/>